<dbReference type="InterPro" id="IPR052511">
    <property type="entry name" value="ATP-dep_Helicase"/>
</dbReference>
<evidence type="ECO:0000256" key="4">
    <source>
        <dbReference type="ARBA" id="ARBA00022806"/>
    </source>
</evidence>
<dbReference type="Gene3D" id="3.40.50.300">
    <property type="entry name" value="P-loop containing nucleotide triphosphate hydrolases"/>
    <property type="match status" value="2"/>
</dbReference>
<dbReference type="GO" id="GO:0005524">
    <property type="term" value="F:ATP binding"/>
    <property type="evidence" value="ECO:0007669"/>
    <property type="project" value="UniProtKB-KW"/>
</dbReference>
<dbReference type="GO" id="GO:0004386">
    <property type="term" value="F:helicase activity"/>
    <property type="evidence" value="ECO:0007669"/>
    <property type="project" value="UniProtKB-KW"/>
</dbReference>
<accession>A0A4P6ETL7</accession>
<dbReference type="Pfam" id="PF00271">
    <property type="entry name" value="Helicase_C"/>
    <property type="match status" value="1"/>
</dbReference>
<gene>
    <name evidence="12" type="ORF">ET464_05880</name>
</gene>
<evidence type="ECO:0000256" key="8">
    <source>
        <dbReference type="ARBA" id="ARBA00023235"/>
    </source>
</evidence>
<dbReference type="RefSeq" id="WP_129439078.1">
    <property type="nucleotide sequence ID" value="NZ_CP035492.1"/>
</dbReference>
<evidence type="ECO:0000256" key="9">
    <source>
        <dbReference type="SAM" id="MobiDB-lite"/>
    </source>
</evidence>
<evidence type="ECO:0000256" key="7">
    <source>
        <dbReference type="ARBA" id="ARBA00023204"/>
    </source>
</evidence>
<dbReference type="SUPFAM" id="SSF52540">
    <property type="entry name" value="P-loop containing nucleoside triphosphate hydrolases"/>
    <property type="match status" value="1"/>
</dbReference>
<dbReference type="Pfam" id="PF19306">
    <property type="entry name" value="WHD_Lhr"/>
    <property type="match status" value="1"/>
</dbReference>
<dbReference type="PROSITE" id="PS51192">
    <property type="entry name" value="HELICASE_ATP_BIND_1"/>
    <property type="match status" value="1"/>
</dbReference>
<keyword evidence="2" id="KW-0227">DNA damage</keyword>
<keyword evidence="3" id="KW-0378">Hydrolase</keyword>
<dbReference type="InterPro" id="IPR027417">
    <property type="entry name" value="P-loop_NTPase"/>
</dbReference>
<evidence type="ECO:0000313" key="12">
    <source>
        <dbReference type="EMBL" id="QAY65986.1"/>
    </source>
</evidence>
<proteinExistence type="predicted"/>
<dbReference type="Pfam" id="PF23235">
    <property type="entry name" value="WHD_3rd_Lhr"/>
    <property type="match status" value="1"/>
</dbReference>
<keyword evidence="8" id="KW-0413">Isomerase</keyword>
<dbReference type="OrthoDB" id="9774462at2"/>
<keyword evidence="6" id="KW-0238">DNA-binding</keyword>
<dbReference type="GO" id="GO:0003677">
    <property type="term" value="F:DNA binding"/>
    <property type="evidence" value="ECO:0007669"/>
    <property type="project" value="UniProtKB-KW"/>
</dbReference>
<name>A0A4P6ETL7_9BACL</name>
<keyword evidence="7" id="KW-0234">DNA repair</keyword>
<feature type="compositionally biased region" description="Basic and acidic residues" evidence="9">
    <location>
        <begin position="1311"/>
        <end position="1324"/>
    </location>
</feature>
<organism evidence="12 13">
    <name type="scientific">Paenibacillus protaetiae</name>
    <dbReference type="NCBI Taxonomy" id="2509456"/>
    <lineage>
        <taxon>Bacteria</taxon>
        <taxon>Bacillati</taxon>
        <taxon>Bacillota</taxon>
        <taxon>Bacilli</taxon>
        <taxon>Bacillales</taxon>
        <taxon>Paenibacillaceae</taxon>
        <taxon>Paenibacillus</taxon>
    </lineage>
</organism>
<dbReference type="Pfam" id="PF08494">
    <property type="entry name" value="DEAD_assoc"/>
    <property type="match status" value="1"/>
</dbReference>
<protein>
    <submittedName>
        <fullName evidence="12">DEAD/DEAH box helicase</fullName>
    </submittedName>
</protein>
<evidence type="ECO:0000259" key="10">
    <source>
        <dbReference type="PROSITE" id="PS51192"/>
    </source>
</evidence>
<evidence type="ECO:0000256" key="1">
    <source>
        <dbReference type="ARBA" id="ARBA00022741"/>
    </source>
</evidence>
<dbReference type="GO" id="GO:0006281">
    <property type="term" value="P:DNA repair"/>
    <property type="evidence" value="ECO:0007669"/>
    <property type="project" value="UniProtKB-KW"/>
</dbReference>
<dbReference type="SMART" id="SM00490">
    <property type="entry name" value="HELICc"/>
    <property type="match status" value="1"/>
</dbReference>
<keyword evidence="13" id="KW-1185">Reference proteome</keyword>
<dbReference type="InterPro" id="IPR055368">
    <property type="entry name" value="WH3_Lhr"/>
</dbReference>
<feature type="domain" description="Helicase C-terminal" evidence="11">
    <location>
        <begin position="321"/>
        <end position="468"/>
    </location>
</feature>
<keyword evidence="4 12" id="KW-0347">Helicase</keyword>
<reference evidence="12 13" key="1">
    <citation type="submission" date="2019-01" db="EMBL/GenBank/DDBJ databases">
        <title>Genome sequencing of strain FW100M-2.</title>
        <authorList>
            <person name="Heo J."/>
            <person name="Kim S.-J."/>
            <person name="Kim J.-S."/>
            <person name="Hong S.-B."/>
            <person name="Kwon S.-W."/>
        </authorList>
    </citation>
    <scope>NUCLEOTIDE SEQUENCE [LARGE SCALE GENOMIC DNA]</scope>
    <source>
        <strain evidence="12 13">FW100M-2</strain>
    </source>
</reference>
<evidence type="ECO:0000313" key="13">
    <source>
        <dbReference type="Proteomes" id="UP000293568"/>
    </source>
</evidence>
<keyword evidence="5" id="KW-0067">ATP-binding</keyword>
<dbReference type="Pfam" id="PF23234">
    <property type="entry name" value="WHD_4th_Lhr"/>
    <property type="match status" value="1"/>
</dbReference>
<dbReference type="InterPro" id="IPR011545">
    <property type="entry name" value="DEAD/DEAH_box_helicase_dom"/>
</dbReference>
<evidence type="ECO:0000256" key="5">
    <source>
        <dbReference type="ARBA" id="ARBA00022840"/>
    </source>
</evidence>
<evidence type="ECO:0000259" key="11">
    <source>
        <dbReference type="PROSITE" id="PS51194"/>
    </source>
</evidence>
<dbReference type="InterPro" id="IPR014001">
    <property type="entry name" value="Helicase_ATP-bd"/>
</dbReference>
<dbReference type="Pfam" id="PF00270">
    <property type="entry name" value="DEAD"/>
    <property type="match status" value="1"/>
</dbReference>
<dbReference type="InterPro" id="IPR013701">
    <property type="entry name" value="Lhr-like_DEAD/DEAH_assoc"/>
</dbReference>
<dbReference type="KEGG" id="pprt:ET464_05880"/>
<dbReference type="Proteomes" id="UP000293568">
    <property type="component" value="Chromosome"/>
</dbReference>
<sequence>MSAHYLDESCHPLLAEWFTARFGQPTDVQQQAWEAIGRGEHALIAAPTGSGKTLAAMLPCLDRIVKGKLRSETPAASRKTKLVYITPLKALNNDIYDHLLHFVEELDAHAKRSGERNWPGISGAVRTGDTTSSKRASMLRRPPDVLVTTPESLYILLTSAKGRTMLESVEMVIVDEIHDLAPDKRGSHLSVSLERLEKLADRSIQRIGVSATQKPLPRVAAFLGGWEPPADNGASGADSKSPAGLTGSDAAEKSAAGTGPHASGTKQAESGAPIHPFGYIPRPVTIVESVMDKQLQVRVTMPDFSQPMKSRAAVWVPIMERLFALMEGCRSVLIFVNSRRLSERVCLHLNDHAGYEIARAHHGSMAKEIRLDVEQKLKAGELRCLVATSSLELGIDVGYVDLVIQLDSPLEAAAGIQRIGRAGHAVGAASRGYIVARNRGALAEIAVLRKQIAERDIEPIVVPRNRIDVLSQQVVSIVASGDMPIGELYRLLLQSDSYRGFPYSRLEEMMKVLAGFYPFARPLLHWNRESGMLSPRSNSSIAAWTGAGTIPTTSAYPVHHAESRARLGELDEEYVQESRVGDVFQLGTHSWMITRIDKERVYVTETANRFSEIPFWRNEGIGRSYALGVRIGAFYRELSGRLEPYDSQEPALASGQGWAAAEQQELAEDKRKLSGIYDWLGGEYGLDDQAAQSLLSLVRSQRRFSEMPTDRKMIVEYYKDVMNQTHVIVHNTFGKRVNRTWLLAIERQMEQLLPYKAYGNAKDNGIEFVLPEWDVSWLSVIGHVTPANLDELLAEAIAGSPMLAIAFRHIAETSLLLSCSFTRTPLWQQRLRSEELLQGALPYAEQFPYLKSAMDDSLHQFLDAEHLKQLLQAVQDGRVEVIIRETEYPSPLASQFLADYVNSRIYEGDGLDPSTQMQLMNVSKELAGELFGKDALRSAVPESVLAEEERRIGTASFPVKAAADMLKLLKQRGDMSLAEALRLAGPAAADWLSRLEAEGEAVSIPLGEGGPAAETRWICGDEREVYHSFPEKETSASFIVARFAEHRLSYTDVDLCERYPQLSLEQSRRITDRLREQGLVEQAPFASDPQERIWTGKQAAARMVRLSMNEARKLAEPLPPIRWCAQFARNQHVLQGTQLKGEAGLRAVLDTMQGIFLPLPLWETVILPFRVLDYRPADLDLLCATGEILWLGAKQPGDKEGKVAFFLADNRLLYEPYIRSSASRDCPHPELLKLLQEGGASFLTKLSREMDQAPSDVLALLMDLVWEGAVSNDQFAPLRLWTGKKGKEWARSGSGQGRWYWTGSLVPGLEGKQDGGREPLRKDGPAGTDGTSGKAGGLSPAVPSGPSGIRDGASGPGASGASGTPESSALLWLKHLLQTYGIVTKELAAQLTPFSWEQLVPLLRRLEEWGTVTRGRFMEGQAGMQFTTPELARAMKEAAEESGGQTTLLSAADPANPFGLLADWPEAEDCTFARKPGNYIILQEGRWSYWIENNGKRIFTMDGNRPDVPASGEALQQLTALLGRMMRLQQMKKLVIDSWNGVPVTETPAGEQLRALGAEADRKSLVFWPSRLL</sequence>
<evidence type="ECO:0000256" key="3">
    <source>
        <dbReference type="ARBA" id="ARBA00022801"/>
    </source>
</evidence>
<feature type="region of interest" description="Disordered" evidence="9">
    <location>
        <begin position="1309"/>
        <end position="1365"/>
    </location>
</feature>
<dbReference type="EMBL" id="CP035492">
    <property type="protein sequence ID" value="QAY65986.1"/>
    <property type="molecule type" value="Genomic_DNA"/>
</dbReference>
<evidence type="ECO:0000256" key="6">
    <source>
        <dbReference type="ARBA" id="ARBA00023125"/>
    </source>
</evidence>
<keyword evidence="1" id="KW-0547">Nucleotide-binding</keyword>
<dbReference type="PANTHER" id="PTHR47962:SF5">
    <property type="entry name" value="ATP-DEPENDENT HELICASE LHR-RELATED"/>
    <property type="match status" value="1"/>
</dbReference>
<dbReference type="PANTHER" id="PTHR47962">
    <property type="entry name" value="ATP-DEPENDENT HELICASE LHR-RELATED-RELATED"/>
    <property type="match status" value="1"/>
</dbReference>
<dbReference type="PROSITE" id="PS51194">
    <property type="entry name" value="HELICASE_CTER"/>
    <property type="match status" value="1"/>
</dbReference>
<dbReference type="InterPro" id="IPR001650">
    <property type="entry name" value="Helicase_C-like"/>
</dbReference>
<dbReference type="GO" id="GO:0016887">
    <property type="term" value="F:ATP hydrolysis activity"/>
    <property type="evidence" value="ECO:0007669"/>
    <property type="project" value="TreeGrafter"/>
</dbReference>
<feature type="domain" description="Helicase ATP-binding" evidence="10">
    <location>
        <begin position="33"/>
        <end position="231"/>
    </location>
</feature>
<dbReference type="SMART" id="SM00487">
    <property type="entry name" value="DEXDc"/>
    <property type="match status" value="1"/>
</dbReference>
<evidence type="ECO:0000256" key="2">
    <source>
        <dbReference type="ARBA" id="ARBA00022763"/>
    </source>
</evidence>
<dbReference type="InterPro" id="IPR055367">
    <property type="entry name" value="WH4_Lhr"/>
</dbReference>
<dbReference type="InterPro" id="IPR045628">
    <property type="entry name" value="Lhr_WH_dom"/>
</dbReference>
<feature type="region of interest" description="Disordered" evidence="9">
    <location>
        <begin position="230"/>
        <end position="274"/>
    </location>
</feature>